<dbReference type="GO" id="GO:0016746">
    <property type="term" value="F:acyltransferase activity"/>
    <property type="evidence" value="ECO:0007669"/>
    <property type="project" value="UniProtKB-KW"/>
</dbReference>
<evidence type="ECO:0000259" key="1">
    <source>
        <dbReference type="PROSITE" id="PS51186"/>
    </source>
</evidence>
<dbReference type="EC" id="2.3.1.-" evidence="2"/>
<dbReference type="EMBL" id="JAUTXY010000010">
    <property type="protein sequence ID" value="MEE2059847.1"/>
    <property type="molecule type" value="Genomic_DNA"/>
</dbReference>
<organism evidence="2 3">
    <name type="scientific">Rhodococcus artemisiae</name>
    <dbReference type="NCBI Taxonomy" id="714159"/>
    <lineage>
        <taxon>Bacteria</taxon>
        <taxon>Bacillati</taxon>
        <taxon>Actinomycetota</taxon>
        <taxon>Actinomycetes</taxon>
        <taxon>Mycobacteriales</taxon>
        <taxon>Nocardiaceae</taxon>
        <taxon>Rhodococcus</taxon>
    </lineage>
</organism>
<proteinExistence type="predicted"/>
<dbReference type="RefSeq" id="WP_330135056.1">
    <property type="nucleotide sequence ID" value="NZ_JAUTXY010000010.1"/>
</dbReference>
<dbReference type="InterPro" id="IPR000182">
    <property type="entry name" value="GNAT_dom"/>
</dbReference>
<accession>A0ABU7LFZ7</accession>
<keyword evidence="3" id="KW-1185">Reference proteome</keyword>
<dbReference type="Pfam" id="PF13508">
    <property type="entry name" value="Acetyltransf_7"/>
    <property type="match status" value="1"/>
</dbReference>
<evidence type="ECO:0000313" key="2">
    <source>
        <dbReference type="EMBL" id="MEE2059847.1"/>
    </source>
</evidence>
<reference evidence="2 3" key="1">
    <citation type="submission" date="2023-07" db="EMBL/GenBank/DDBJ databases">
        <authorList>
            <person name="Girao M."/>
            <person name="Carvalho M.F."/>
        </authorList>
    </citation>
    <scope>NUCLEOTIDE SEQUENCE [LARGE SCALE GENOMIC DNA]</scope>
    <source>
        <strain evidence="2 3">YIM65754</strain>
    </source>
</reference>
<evidence type="ECO:0000313" key="3">
    <source>
        <dbReference type="Proteomes" id="UP001336020"/>
    </source>
</evidence>
<dbReference type="SUPFAM" id="SSF55729">
    <property type="entry name" value="Acyl-CoA N-acyltransferases (Nat)"/>
    <property type="match status" value="1"/>
</dbReference>
<dbReference type="InterPro" id="IPR016181">
    <property type="entry name" value="Acyl_CoA_acyltransferase"/>
</dbReference>
<name>A0ABU7LFZ7_9NOCA</name>
<dbReference type="Gene3D" id="3.40.630.30">
    <property type="match status" value="1"/>
</dbReference>
<protein>
    <submittedName>
        <fullName evidence="2">GNAT family N-acetyltransferase</fullName>
        <ecNumber evidence="2">2.3.1.-</ecNumber>
    </submittedName>
</protein>
<keyword evidence="2" id="KW-0808">Transferase</keyword>
<gene>
    <name evidence="2" type="ORF">Q7514_20200</name>
</gene>
<dbReference type="Proteomes" id="UP001336020">
    <property type="component" value="Unassembled WGS sequence"/>
</dbReference>
<dbReference type="PROSITE" id="PS51186">
    <property type="entry name" value="GNAT"/>
    <property type="match status" value="1"/>
</dbReference>
<sequence>MSTDPNRHDPTPILVDLTPAEFRTHLPELLSVYVSAMRYPRGTEHHRAPMWSEHADRDGWRAVAAMMPGEPSTIVGIAYGYHGHPHQWWNQQVRTGMRHAGMSPDSIDALLRDYFELTELHVRPDAQGHRIGEALLHRLLRERTEEAVLLSTPEVAEEDNRAWRLYRRFGFRDVVRRFVFTGDARPFAVLGRALPVDADPSEVPT</sequence>
<keyword evidence="2" id="KW-0012">Acyltransferase</keyword>
<dbReference type="CDD" id="cd04301">
    <property type="entry name" value="NAT_SF"/>
    <property type="match status" value="1"/>
</dbReference>
<comment type="caution">
    <text evidence="2">The sequence shown here is derived from an EMBL/GenBank/DDBJ whole genome shotgun (WGS) entry which is preliminary data.</text>
</comment>
<feature type="domain" description="N-acetyltransferase" evidence="1">
    <location>
        <begin position="12"/>
        <end position="195"/>
    </location>
</feature>